<sequence length="85" mass="9445">MKSYLSVKQVVQRLNGAISVKLVYKLAARGLLRSNRATGKLLIEEDSLVELMEGSARAPPPPEEPSPPVRKRGRPRGEPVKLDLW</sequence>
<dbReference type="RefSeq" id="WP_149113239.1">
    <property type="nucleotide sequence ID" value="NZ_CP042425.1"/>
</dbReference>
<name>A0A5C1AIU2_9BACT</name>
<dbReference type="AlphaFoldDB" id="A0A5C1AIU2"/>
<dbReference type="Proteomes" id="UP000324974">
    <property type="component" value="Chromosome"/>
</dbReference>
<protein>
    <recommendedName>
        <fullName evidence="4">DNA-binding protein</fullName>
    </recommendedName>
</protein>
<evidence type="ECO:0000313" key="2">
    <source>
        <dbReference type="EMBL" id="QEL18780.1"/>
    </source>
</evidence>
<feature type="compositionally biased region" description="Pro residues" evidence="1">
    <location>
        <begin position="58"/>
        <end position="68"/>
    </location>
</feature>
<evidence type="ECO:0000313" key="3">
    <source>
        <dbReference type="Proteomes" id="UP000324974"/>
    </source>
</evidence>
<evidence type="ECO:0008006" key="4">
    <source>
        <dbReference type="Google" id="ProtNLM"/>
    </source>
</evidence>
<feature type="compositionally biased region" description="Basic and acidic residues" evidence="1">
    <location>
        <begin position="75"/>
        <end position="85"/>
    </location>
</feature>
<proteinExistence type="predicted"/>
<reference evidence="3" key="1">
    <citation type="submission" date="2019-08" db="EMBL/GenBank/DDBJ databases">
        <title>Limnoglobus roseus gen. nov., sp. nov., a novel freshwater planctomycete with a giant genome from the family Gemmataceae.</title>
        <authorList>
            <person name="Kulichevskaya I.S."/>
            <person name="Naumoff D.G."/>
            <person name="Miroshnikov K."/>
            <person name="Ivanova A."/>
            <person name="Philippov D.A."/>
            <person name="Hakobyan A."/>
            <person name="Rijpstra I.C."/>
            <person name="Sinninghe Damste J.S."/>
            <person name="Liesack W."/>
            <person name="Dedysh S.N."/>
        </authorList>
    </citation>
    <scope>NUCLEOTIDE SEQUENCE [LARGE SCALE GENOMIC DNA]</scope>
    <source>
        <strain evidence="3">PX52</strain>
    </source>
</reference>
<accession>A0A5C1AIU2</accession>
<gene>
    <name evidence="2" type="ORF">PX52LOC_05819</name>
</gene>
<organism evidence="2 3">
    <name type="scientific">Limnoglobus roseus</name>
    <dbReference type="NCBI Taxonomy" id="2598579"/>
    <lineage>
        <taxon>Bacteria</taxon>
        <taxon>Pseudomonadati</taxon>
        <taxon>Planctomycetota</taxon>
        <taxon>Planctomycetia</taxon>
        <taxon>Gemmatales</taxon>
        <taxon>Gemmataceae</taxon>
        <taxon>Limnoglobus</taxon>
    </lineage>
</organism>
<feature type="region of interest" description="Disordered" evidence="1">
    <location>
        <begin position="52"/>
        <end position="85"/>
    </location>
</feature>
<dbReference type="EMBL" id="CP042425">
    <property type="protein sequence ID" value="QEL18780.1"/>
    <property type="molecule type" value="Genomic_DNA"/>
</dbReference>
<keyword evidence="3" id="KW-1185">Reference proteome</keyword>
<dbReference type="KEGG" id="lrs:PX52LOC_05819"/>
<evidence type="ECO:0000256" key="1">
    <source>
        <dbReference type="SAM" id="MobiDB-lite"/>
    </source>
</evidence>